<reference evidence="3" key="1">
    <citation type="submission" date="2022-12" db="EMBL/GenBank/DDBJ databases">
        <title>Paraconexibacter alkalitolerans sp. nov. and Baekduia alba sp. nov., isolated from soil and emended description of the genera Paraconexibacter (Chun et al., 2020) and Baekduia (An et al., 2020).</title>
        <authorList>
            <person name="Vieira S."/>
            <person name="Huber K.J."/>
            <person name="Geppert A."/>
            <person name="Wolf J."/>
            <person name="Neumann-Schaal M."/>
            <person name="Muesken M."/>
            <person name="Overmann J."/>
        </authorList>
    </citation>
    <scope>NUCLEOTIDE SEQUENCE</scope>
    <source>
        <strain evidence="3">AEG42_29</strain>
    </source>
</reference>
<protein>
    <submittedName>
        <fullName evidence="3">Uncharacterized protein</fullName>
    </submittedName>
</protein>
<feature type="compositionally biased region" description="Basic and acidic residues" evidence="1">
    <location>
        <begin position="94"/>
        <end position="108"/>
    </location>
</feature>
<gene>
    <name evidence="3" type="ORF">DSM112329_03807</name>
</gene>
<dbReference type="EMBL" id="CP114014">
    <property type="protein sequence ID" value="XAY06929.1"/>
    <property type="molecule type" value="Genomic_DNA"/>
</dbReference>
<feature type="signal peptide" evidence="2">
    <location>
        <begin position="1"/>
        <end position="21"/>
    </location>
</feature>
<dbReference type="AlphaFoldDB" id="A0AAU7AZ57"/>
<evidence type="ECO:0000313" key="3">
    <source>
        <dbReference type="EMBL" id="XAY06929.1"/>
    </source>
</evidence>
<dbReference type="PROSITE" id="PS51257">
    <property type="entry name" value="PROKAR_LIPOPROTEIN"/>
    <property type="match status" value="1"/>
</dbReference>
<feature type="chain" id="PRO_5043638575" evidence="2">
    <location>
        <begin position="22"/>
        <end position="205"/>
    </location>
</feature>
<organism evidence="3">
    <name type="scientific">Paraconexibacter sp. AEG42_29</name>
    <dbReference type="NCBI Taxonomy" id="2997339"/>
    <lineage>
        <taxon>Bacteria</taxon>
        <taxon>Bacillati</taxon>
        <taxon>Actinomycetota</taxon>
        <taxon>Thermoleophilia</taxon>
        <taxon>Solirubrobacterales</taxon>
        <taxon>Paraconexibacteraceae</taxon>
        <taxon>Paraconexibacter</taxon>
    </lineage>
</organism>
<dbReference type="KEGG" id="parq:DSM112329_03807"/>
<accession>A0AAU7AZ57</accession>
<proteinExistence type="predicted"/>
<feature type="compositionally biased region" description="Low complexity" evidence="1">
    <location>
        <begin position="142"/>
        <end position="182"/>
    </location>
</feature>
<feature type="compositionally biased region" description="Low complexity" evidence="1">
    <location>
        <begin position="110"/>
        <end position="131"/>
    </location>
</feature>
<evidence type="ECO:0000256" key="2">
    <source>
        <dbReference type="SAM" id="SignalP"/>
    </source>
</evidence>
<name>A0AAU7AZ57_9ACTN</name>
<keyword evidence="2" id="KW-0732">Signal</keyword>
<feature type="region of interest" description="Disordered" evidence="1">
    <location>
        <begin position="94"/>
        <end position="205"/>
    </location>
</feature>
<sequence>MTMRLAPSLCALLLGAGTAFAAGCGDRSGLLPPSAANEVKSELGTVRDEVDAGNCPGAGTAIDRARSAVNNVEGLDAKLRSHLLGGIGTLAGRAKQECVQDKPDRETEPDTTTTDTTDTTPTTPETTPTDTDPVEPPPTDPGVPSTPVEPTVPDPDGGVSPDDPSFDPGGATPDTGGADPGDAGAGDDGFGARDRDNGGVEGYYP</sequence>
<evidence type="ECO:0000256" key="1">
    <source>
        <dbReference type="SAM" id="MobiDB-lite"/>
    </source>
</evidence>